<dbReference type="Gene3D" id="3.40.1800.20">
    <property type="match status" value="1"/>
</dbReference>
<feature type="compositionally biased region" description="Basic and acidic residues" evidence="11">
    <location>
        <begin position="1004"/>
        <end position="1017"/>
    </location>
</feature>
<dbReference type="SFLD" id="SFLDS00003">
    <property type="entry name" value="Haloacid_Dehalogenase"/>
    <property type="match status" value="1"/>
</dbReference>
<feature type="binding site" evidence="8">
    <location>
        <begin position="625"/>
        <end position="626"/>
    </location>
    <ligand>
        <name>substrate</name>
    </ligand>
</feature>
<evidence type="ECO:0000313" key="14">
    <source>
        <dbReference type="Proteomes" id="UP000694925"/>
    </source>
</evidence>
<feature type="compositionally biased region" description="Basic and acidic residues" evidence="11">
    <location>
        <begin position="1036"/>
        <end position="1082"/>
    </location>
</feature>
<feature type="domain" description="ZAD" evidence="13">
    <location>
        <begin position="8"/>
        <end position="82"/>
    </location>
</feature>
<feature type="compositionally biased region" description="Basic and acidic residues" evidence="11">
    <location>
        <begin position="914"/>
        <end position="966"/>
    </location>
</feature>
<feature type="binding site" evidence="10">
    <location>
        <position position="10"/>
    </location>
    <ligand>
        <name>Zn(2+)</name>
        <dbReference type="ChEBI" id="CHEBI:29105"/>
    </ligand>
</feature>
<dbReference type="InterPro" id="IPR036412">
    <property type="entry name" value="HAD-like_sf"/>
</dbReference>
<dbReference type="EC" id="3.1.3.77" evidence="8"/>
<dbReference type="InterPro" id="IPR036236">
    <property type="entry name" value="Znf_C2H2_sf"/>
</dbReference>
<feature type="binding site" evidence="8">
    <location>
        <position position="684"/>
    </location>
    <ligand>
        <name>Mg(2+)</name>
        <dbReference type="ChEBI" id="CHEBI:18420"/>
    </ligand>
</feature>
<feature type="compositionally biased region" description="Low complexity" evidence="11">
    <location>
        <begin position="1106"/>
        <end position="1135"/>
    </location>
</feature>
<dbReference type="NCBIfam" id="TIGR01549">
    <property type="entry name" value="HAD-SF-IA-v1"/>
    <property type="match status" value="1"/>
</dbReference>
<comment type="subunit">
    <text evidence="8">Monomer.</text>
</comment>
<dbReference type="PROSITE" id="PS50157">
    <property type="entry name" value="ZINC_FINGER_C2H2_2"/>
    <property type="match status" value="1"/>
</dbReference>
<proteinExistence type="inferred from homology"/>
<comment type="subcellular location">
    <subcellularLocation>
        <location evidence="8">Cytoplasm</location>
    </subcellularLocation>
    <subcellularLocation>
        <location evidence="8">Nucleus</location>
    </subcellularLocation>
</comment>
<reference evidence="15" key="1">
    <citation type="submission" date="2025-08" db="UniProtKB">
        <authorList>
            <consortium name="RefSeq"/>
        </authorList>
    </citation>
    <scope>IDENTIFICATION</scope>
    <source>
        <tissue evidence="15">Whole body</tissue>
    </source>
</reference>
<dbReference type="GO" id="GO:0005737">
    <property type="term" value="C:cytoplasm"/>
    <property type="evidence" value="ECO:0007669"/>
    <property type="project" value="UniProtKB-SubCell"/>
</dbReference>
<evidence type="ECO:0000256" key="11">
    <source>
        <dbReference type="SAM" id="MobiDB-lite"/>
    </source>
</evidence>
<dbReference type="NCBIfam" id="TIGR01691">
    <property type="entry name" value="enolase-ppase"/>
    <property type="match status" value="1"/>
</dbReference>
<keyword evidence="4 8" id="KW-0378">Hydrolase</keyword>
<evidence type="ECO:0000313" key="15">
    <source>
        <dbReference type="RefSeq" id="XP_026669081.1"/>
    </source>
</evidence>
<feature type="binding site" evidence="10">
    <location>
        <position position="13"/>
    </location>
    <ligand>
        <name>Zn(2+)</name>
        <dbReference type="ChEBI" id="CHEBI:29105"/>
    </ligand>
</feature>
<keyword evidence="14" id="KW-1185">Reference proteome</keyword>
<dbReference type="GO" id="GO:0000287">
    <property type="term" value="F:magnesium ion binding"/>
    <property type="evidence" value="ECO:0007669"/>
    <property type="project" value="UniProtKB-UniRule"/>
</dbReference>
<dbReference type="CDD" id="cd01629">
    <property type="entry name" value="HAD_EP"/>
    <property type="match status" value="1"/>
</dbReference>
<dbReference type="Pfam" id="PF00702">
    <property type="entry name" value="Hydrolase"/>
    <property type="match status" value="1"/>
</dbReference>
<dbReference type="AlphaFoldDB" id="A0AAJ7WAG3"/>
<dbReference type="CTD" id="40630"/>
<feature type="compositionally biased region" description="Polar residues" evidence="11">
    <location>
        <begin position="967"/>
        <end position="976"/>
    </location>
</feature>
<dbReference type="PANTHER" id="PTHR20371:SF1">
    <property type="entry name" value="ENOLASE-PHOSPHATASE E1"/>
    <property type="match status" value="1"/>
</dbReference>
<dbReference type="RefSeq" id="XP_026669081.1">
    <property type="nucleotide sequence ID" value="XM_026813280.1"/>
</dbReference>
<protein>
    <recommendedName>
        <fullName evidence="8">Enolase-phosphatase E1</fullName>
        <ecNumber evidence="8">3.1.3.77</ecNumber>
    </recommendedName>
    <alternativeName>
        <fullName evidence="8">2,3-diketo-5-methylthio-1-phosphopentane phosphatase</fullName>
    </alternativeName>
</protein>
<dbReference type="InterPro" id="IPR006439">
    <property type="entry name" value="HAD-SF_hydro_IA"/>
</dbReference>
<evidence type="ECO:0000256" key="8">
    <source>
        <dbReference type="HAMAP-Rule" id="MF_03117"/>
    </source>
</evidence>
<dbReference type="SMART" id="SM00868">
    <property type="entry name" value="zf-AD"/>
    <property type="match status" value="1"/>
</dbReference>
<dbReference type="SFLD" id="SFLDF00044">
    <property type="entry name" value="enolase-phosphatase"/>
    <property type="match status" value="1"/>
</dbReference>
<dbReference type="PROSITE" id="PS51915">
    <property type="entry name" value="ZAD"/>
    <property type="match status" value="1"/>
</dbReference>
<dbReference type="PANTHER" id="PTHR20371">
    <property type="entry name" value="ENOLASE-PHOSPHATASE E1"/>
    <property type="match status" value="1"/>
</dbReference>
<evidence type="ECO:0000256" key="7">
    <source>
        <dbReference type="ARBA" id="ARBA00023242"/>
    </source>
</evidence>
<comment type="function">
    <text evidence="8">Bifunctional enzyme that catalyzes the enolization of 2,3-diketo-5-methylthiopentyl-1-phosphate (DK-MTP-1-P) into the intermediate 2-hydroxy-3-keto-5-methylthiopentenyl-1-phosphate (HK-MTPenyl-1-P), which is then dephosphorylated to form the acireductone 1,2-dihydroxy-3-keto-5-methylthiopentene (DHK-MTPene).</text>
</comment>
<comment type="pathway">
    <text evidence="8">Amino-acid biosynthesis; L-methionine biosynthesis via salvage pathway; L-methionine from S-methyl-5-thio-alpha-D-ribose 1-phosphate: step 4/6.</text>
</comment>
<feature type="region of interest" description="Disordered" evidence="11">
    <location>
        <begin position="732"/>
        <end position="1136"/>
    </location>
</feature>
<dbReference type="Gene3D" id="3.30.160.60">
    <property type="entry name" value="Classic Zinc Finger"/>
    <property type="match status" value="1"/>
</dbReference>
<feature type="binding site" evidence="8">
    <location>
        <position position="659"/>
    </location>
    <ligand>
        <name>substrate</name>
    </ligand>
</feature>
<dbReference type="InterPro" id="IPR013087">
    <property type="entry name" value="Znf_C2H2_type"/>
</dbReference>
<evidence type="ECO:0000259" key="13">
    <source>
        <dbReference type="PROSITE" id="PS51915"/>
    </source>
</evidence>
<dbReference type="InterPro" id="IPR023214">
    <property type="entry name" value="HAD_sf"/>
</dbReference>
<evidence type="ECO:0000256" key="6">
    <source>
        <dbReference type="ARBA" id="ARBA00023167"/>
    </source>
</evidence>
<evidence type="ECO:0000256" key="2">
    <source>
        <dbReference type="ARBA" id="ARBA00022605"/>
    </source>
</evidence>
<evidence type="ECO:0000256" key="4">
    <source>
        <dbReference type="ARBA" id="ARBA00022801"/>
    </source>
</evidence>
<feature type="compositionally biased region" description="Polar residues" evidence="11">
    <location>
        <begin position="899"/>
        <end position="913"/>
    </location>
</feature>
<evidence type="ECO:0000256" key="3">
    <source>
        <dbReference type="ARBA" id="ARBA00022723"/>
    </source>
</evidence>
<evidence type="ECO:0000256" key="10">
    <source>
        <dbReference type="PROSITE-ProRule" id="PRU01263"/>
    </source>
</evidence>
<feature type="binding site" evidence="10">
    <location>
        <position position="58"/>
    </location>
    <ligand>
        <name>Zn(2+)</name>
        <dbReference type="ChEBI" id="CHEBI:29105"/>
    </ligand>
</feature>
<keyword evidence="1 8" id="KW-0963">Cytoplasm</keyword>
<dbReference type="SFLD" id="SFLDG01133">
    <property type="entry name" value="C1.5.4:_Enolase-phosphatase_Li"/>
    <property type="match status" value="1"/>
</dbReference>
<evidence type="ECO:0000256" key="5">
    <source>
        <dbReference type="ARBA" id="ARBA00022842"/>
    </source>
</evidence>
<dbReference type="SUPFAM" id="SSF57716">
    <property type="entry name" value="Glucocorticoid receptor-like (DNA-binding domain)"/>
    <property type="match status" value="1"/>
</dbReference>
<dbReference type="GO" id="GO:0043874">
    <property type="term" value="F:acireductone synthase activity"/>
    <property type="evidence" value="ECO:0007669"/>
    <property type="project" value="UniProtKB-EC"/>
</dbReference>
<dbReference type="Pfam" id="PF07776">
    <property type="entry name" value="zf-AD"/>
    <property type="match status" value="1"/>
</dbReference>
<keyword evidence="10" id="KW-0862">Zinc</keyword>
<feature type="compositionally biased region" description="Basic and acidic residues" evidence="11">
    <location>
        <begin position="783"/>
        <end position="827"/>
    </location>
</feature>
<dbReference type="Gene3D" id="1.10.720.60">
    <property type="match status" value="1"/>
</dbReference>
<dbReference type="Proteomes" id="UP000694925">
    <property type="component" value="Unplaced"/>
</dbReference>
<dbReference type="SFLD" id="SFLDG01129">
    <property type="entry name" value="C1.5:_HAD__Beta-PGM__Phosphata"/>
    <property type="match status" value="1"/>
</dbReference>
<feature type="binding site" evidence="8">
    <location>
        <position position="492"/>
    </location>
    <ligand>
        <name>Mg(2+)</name>
        <dbReference type="ChEBI" id="CHEBI:18420"/>
    </ligand>
</feature>
<organism evidence="14 15">
    <name type="scientific">Ceratina calcarata</name>
    <dbReference type="NCBI Taxonomy" id="156304"/>
    <lineage>
        <taxon>Eukaryota</taxon>
        <taxon>Metazoa</taxon>
        <taxon>Ecdysozoa</taxon>
        <taxon>Arthropoda</taxon>
        <taxon>Hexapoda</taxon>
        <taxon>Insecta</taxon>
        <taxon>Pterygota</taxon>
        <taxon>Neoptera</taxon>
        <taxon>Endopterygota</taxon>
        <taxon>Hymenoptera</taxon>
        <taxon>Apocrita</taxon>
        <taxon>Aculeata</taxon>
        <taxon>Apoidea</taxon>
        <taxon>Anthophila</taxon>
        <taxon>Apidae</taxon>
        <taxon>Ceratina</taxon>
        <taxon>Zadontomerus</taxon>
    </lineage>
</organism>
<dbReference type="InterPro" id="IPR027511">
    <property type="entry name" value="ENOPH1_eukaryotes"/>
</dbReference>
<dbReference type="GO" id="GO:0005634">
    <property type="term" value="C:nucleus"/>
    <property type="evidence" value="ECO:0007669"/>
    <property type="project" value="UniProtKB-SubCell"/>
</dbReference>
<dbReference type="SMART" id="SM00355">
    <property type="entry name" value="ZnF_C2H2"/>
    <property type="match status" value="3"/>
</dbReference>
<dbReference type="PROSITE" id="PS00028">
    <property type="entry name" value="ZINC_FINGER_C2H2_1"/>
    <property type="match status" value="2"/>
</dbReference>
<feature type="compositionally biased region" description="Basic and acidic residues" evidence="11">
    <location>
        <begin position="857"/>
        <end position="877"/>
    </location>
</feature>
<keyword evidence="2 8" id="KW-0028">Amino-acid biosynthesis</keyword>
<dbReference type="SUPFAM" id="SSF56784">
    <property type="entry name" value="HAD-like"/>
    <property type="match status" value="1"/>
</dbReference>
<feature type="binding site" evidence="8">
    <location>
        <position position="494"/>
    </location>
    <ligand>
        <name>Mg(2+)</name>
        <dbReference type="ChEBI" id="CHEBI:18420"/>
    </ligand>
</feature>
<dbReference type="FunFam" id="3.40.50.1000:FF:000079">
    <property type="entry name" value="Enolase-phosphatase E1"/>
    <property type="match status" value="1"/>
</dbReference>
<keyword evidence="6 8" id="KW-0486">Methionine biosynthesis</keyword>
<comment type="catalytic activity">
    <reaction evidence="8">
        <text>5-methylsulfanyl-2,3-dioxopentyl phosphate + H2O = 1,2-dihydroxy-5-(methylsulfanyl)pent-1-en-3-one + phosphate</text>
        <dbReference type="Rhea" id="RHEA:21700"/>
        <dbReference type="ChEBI" id="CHEBI:15377"/>
        <dbReference type="ChEBI" id="CHEBI:43474"/>
        <dbReference type="ChEBI" id="CHEBI:49252"/>
        <dbReference type="ChEBI" id="CHEBI:58828"/>
        <dbReference type="EC" id="3.1.3.77"/>
    </reaction>
</comment>
<gene>
    <name evidence="15" type="primary">LOC108624672</name>
</gene>
<feature type="compositionally biased region" description="Acidic residues" evidence="11">
    <location>
        <begin position="760"/>
        <end position="769"/>
    </location>
</feature>
<dbReference type="GeneID" id="108624672"/>
<dbReference type="GO" id="GO:0019509">
    <property type="term" value="P:L-methionine salvage from methylthioadenosine"/>
    <property type="evidence" value="ECO:0007669"/>
    <property type="project" value="UniProtKB-UniRule"/>
</dbReference>
<dbReference type="SUPFAM" id="SSF57667">
    <property type="entry name" value="beta-beta-alpha zinc fingers"/>
    <property type="match status" value="1"/>
</dbReference>
<feature type="domain" description="C2H2-type" evidence="12">
    <location>
        <begin position="357"/>
        <end position="386"/>
    </location>
</feature>
<keyword evidence="7 8" id="KW-0539">Nucleus</keyword>
<evidence type="ECO:0000256" key="9">
    <source>
        <dbReference type="PROSITE-ProRule" id="PRU00042"/>
    </source>
</evidence>
<keyword evidence="3 8" id="KW-0479">Metal-binding</keyword>
<name>A0AAJ7WAG3_9HYME</name>
<keyword evidence="5 8" id="KW-0460">Magnesium</keyword>
<evidence type="ECO:0000256" key="1">
    <source>
        <dbReference type="ARBA" id="ARBA00022490"/>
    </source>
</evidence>
<dbReference type="HAMAP" id="MF_01681">
    <property type="entry name" value="Salvage_MtnC"/>
    <property type="match status" value="1"/>
</dbReference>
<comment type="cofactor">
    <cofactor evidence="8">
        <name>Mg(2+)</name>
        <dbReference type="ChEBI" id="CHEBI:18420"/>
    </cofactor>
    <text evidence="8">Binds 1 Mg(2+) ion per subunit.</text>
</comment>
<dbReference type="GO" id="GO:0008270">
    <property type="term" value="F:zinc ion binding"/>
    <property type="evidence" value="ECO:0007669"/>
    <property type="project" value="UniProtKB-UniRule"/>
</dbReference>
<keyword evidence="9" id="KW-0863">Zinc-finger</keyword>
<dbReference type="InterPro" id="IPR012934">
    <property type="entry name" value="Znf_AD"/>
</dbReference>
<feature type="binding site" evidence="10">
    <location>
        <position position="55"/>
    </location>
    <ligand>
        <name>Zn(2+)</name>
        <dbReference type="ChEBI" id="CHEBI:29105"/>
    </ligand>
</feature>
<dbReference type="Gene3D" id="3.40.50.1000">
    <property type="entry name" value="HAD superfamily/HAD-like"/>
    <property type="match status" value="1"/>
</dbReference>
<comment type="pathway">
    <text evidence="8">Amino-acid biosynthesis; L-methionine biosynthesis via salvage pathway; L-methionine from S-methyl-5-thio-alpha-D-ribose 1-phosphate: step 3/6.</text>
</comment>
<dbReference type="InterPro" id="IPR023943">
    <property type="entry name" value="Enolase-ppase_E1"/>
</dbReference>
<sequence length="1165" mass="128691">MDVPEDLLICRLCGVKLIEGKYKYIFNESTDLICRIKETLPISISIDDDGPKCICLSCYEKISSYYKFVQDVVEHSKRLENASEIKSFFGSSKDVPNISQIRSDAVYPCPNCNVDLMILLVSNLQGCDTFQISLAMVNDANKKYITRAESKNVEFLNNVGMNELFKHEEKIETVEKIEDTSYQANVKQEDNINFIDKQCLETKGKNELKKHFNEFDSSDSPIPKILKLAELSSVPNENILGCDFGSADLSVKNEPEGDNAYCANSESEKNAYATDSQNIIEDDDAHDDNDEYKSCLKYVCKLCGARYLSHLKYEFHVERHRAGKIHKYECTVCDKETRTENLLWDHYFHTHKSLQRYVCTECGKVFRKRSRLNVHQKNFKHCGMKQIQVDSSEHTINGDDATQTTRKQACVNCNLCGKLISDLDPDAINDLVTCATCEDSTLSLMVDGNETKVDIFVIYPTVEGESIVKMAGEKRSQDQEETLLTGTVILVDIEGTTTSISFVKDTLFPYVRENVSKYIETKWGDEEFKKDLEKLKEQAKKDEEDKVEGFVPISGANAEEERQSLVKNVLWQMDCDRKTGPLKQLQGHMWREAYNSGKIKAHVYDDVPKALESWTSDGKKVYVYSSGSVEAQKLLFGHSEHGDLLKYFNDYFDTEVGAKQEASSYKNILSKIGAEPSDVIFLTDVVKEATAAKEAGLSAIIVLREGNAALTDEEKVAFTTVKSFLDLSFQTSPKRQKLESAEGQENASTKDKPDANEPMDTSEDVEMSDASEKKIDNAQAKEVAQDADKVCGKDQLAKEPQGDKTGEPMVIDAKDPPSTENAPDKSEAQQSEVSTKVDAAEKAQPATVEASNTEKSTVPEKIETPAETKEEAKEPKSEPIPTANDSAAVSDSKTKSEEVSNTENKTEQPTNVVKETKSQDATVTDEKVENSINEKSEECAKKVENETKEEPSEKVVSKTEAQKTETETPSAKSAQEATKPEDKPAENGDVPLTNVEKISAPTIKEAEAVDSKADGNTEAKSATELIKETEETATPKVKDAEETVEKQKASAEPSKQESADKSTKEETVDEAKETNADAEKKKLNGTTQNGDTGDKLQRNGLNEGPSSENVSSSTSENTSAQNGEPESSSEGSAESIKVKKVVDSAVADGAGEPDVVPPVVVAATS</sequence>
<comment type="similarity">
    <text evidence="8">Belongs to the HAD-like hydrolase superfamily. MasA/MtnC family.</text>
</comment>
<evidence type="ECO:0000259" key="12">
    <source>
        <dbReference type="PROSITE" id="PS50157"/>
    </source>
</evidence>
<accession>A0AAJ7WAG3</accession>
<dbReference type="HAMAP" id="MF_03117">
    <property type="entry name" value="Salvage_MtnC_euk"/>
    <property type="match status" value="1"/>
</dbReference>